<dbReference type="Proteomes" id="UP001054837">
    <property type="component" value="Unassembled WGS sequence"/>
</dbReference>
<name>A0AAV4MJD8_9ARAC</name>
<protein>
    <submittedName>
        <fullName evidence="1">Uncharacterized protein</fullName>
    </submittedName>
</protein>
<evidence type="ECO:0000313" key="1">
    <source>
        <dbReference type="EMBL" id="GIX72111.1"/>
    </source>
</evidence>
<organism evidence="1 2">
    <name type="scientific">Caerostris darwini</name>
    <dbReference type="NCBI Taxonomy" id="1538125"/>
    <lineage>
        <taxon>Eukaryota</taxon>
        <taxon>Metazoa</taxon>
        <taxon>Ecdysozoa</taxon>
        <taxon>Arthropoda</taxon>
        <taxon>Chelicerata</taxon>
        <taxon>Arachnida</taxon>
        <taxon>Araneae</taxon>
        <taxon>Araneomorphae</taxon>
        <taxon>Entelegynae</taxon>
        <taxon>Araneoidea</taxon>
        <taxon>Araneidae</taxon>
        <taxon>Caerostris</taxon>
    </lineage>
</organism>
<proteinExistence type="predicted"/>
<keyword evidence="2" id="KW-1185">Reference proteome</keyword>
<gene>
    <name evidence="1" type="ORF">CDAR_416661</name>
</gene>
<reference evidence="1 2" key="1">
    <citation type="submission" date="2021-06" db="EMBL/GenBank/DDBJ databases">
        <title>Caerostris darwini draft genome.</title>
        <authorList>
            <person name="Kono N."/>
            <person name="Arakawa K."/>
        </authorList>
    </citation>
    <scope>NUCLEOTIDE SEQUENCE [LARGE SCALE GENOMIC DNA]</scope>
</reference>
<evidence type="ECO:0000313" key="2">
    <source>
        <dbReference type="Proteomes" id="UP001054837"/>
    </source>
</evidence>
<comment type="caution">
    <text evidence="1">The sequence shown here is derived from an EMBL/GenBank/DDBJ whole genome shotgun (WGS) entry which is preliminary data.</text>
</comment>
<sequence>MQTRWFEPGNLSSKPQRINVYQHFEERLSRLLATFGSFEVICYHFECKNSGNIFVVYKLPAFWMNADYDLEFLIIIVNYLILKRLSELIILDYKGLLRNYWISTPLDIRVVDINCCITYSAISILVKQLCFNQYCCKFIKM</sequence>
<accession>A0AAV4MJD8</accession>
<dbReference type="AlphaFoldDB" id="A0AAV4MJD8"/>
<dbReference type="EMBL" id="BPLQ01000493">
    <property type="protein sequence ID" value="GIX72111.1"/>
    <property type="molecule type" value="Genomic_DNA"/>
</dbReference>